<dbReference type="PANTHER" id="PTHR31569">
    <property type="entry name" value="SWIM-TYPE DOMAIN-CONTAINING PROTEIN"/>
    <property type="match status" value="1"/>
</dbReference>
<name>W2GV10_PHYNI</name>
<protein>
    <submittedName>
        <fullName evidence="1">Uncharacterized protein</fullName>
    </submittedName>
</protein>
<gene>
    <name evidence="1" type="ORF">L915_09229</name>
</gene>
<dbReference type="InterPro" id="IPR052579">
    <property type="entry name" value="Zinc_finger_SWIM"/>
</dbReference>
<proteinExistence type="predicted"/>
<accession>W2GV10</accession>
<dbReference type="AlphaFoldDB" id="W2GV10"/>
<evidence type="ECO:0000313" key="1">
    <source>
        <dbReference type="EMBL" id="ETK86116.1"/>
    </source>
</evidence>
<dbReference type="Proteomes" id="UP000053236">
    <property type="component" value="Unassembled WGS sequence"/>
</dbReference>
<dbReference type="PANTHER" id="PTHR31569:SF4">
    <property type="entry name" value="SWIM-TYPE DOMAIN-CONTAINING PROTEIN"/>
    <property type="match status" value="1"/>
</dbReference>
<organism evidence="1">
    <name type="scientific">Phytophthora nicotianae</name>
    <name type="common">Potato buckeye rot agent</name>
    <name type="synonym">Phytophthora parasitica</name>
    <dbReference type="NCBI Taxonomy" id="4792"/>
    <lineage>
        <taxon>Eukaryota</taxon>
        <taxon>Sar</taxon>
        <taxon>Stramenopiles</taxon>
        <taxon>Oomycota</taxon>
        <taxon>Peronosporomycetes</taxon>
        <taxon>Peronosporales</taxon>
        <taxon>Peronosporaceae</taxon>
        <taxon>Phytophthora</taxon>
    </lineage>
</organism>
<reference evidence="1" key="1">
    <citation type="submission" date="2013-11" db="EMBL/GenBank/DDBJ databases">
        <title>The Genome Sequence of Phytophthora parasitica CJ02B3.</title>
        <authorList>
            <consortium name="The Broad Institute Genomics Platform"/>
            <person name="Russ C."/>
            <person name="Tyler B."/>
            <person name="Panabieres F."/>
            <person name="Shan W."/>
            <person name="Tripathy S."/>
            <person name="Grunwald N."/>
            <person name="Machado M."/>
            <person name="Johnson C.S."/>
            <person name="Arredondo F."/>
            <person name="Hong C."/>
            <person name="Coffey M."/>
            <person name="Young S.K."/>
            <person name="Zeng Q."/>
            <person name="Gargeya S."/>
            <person name="Fitzgerald M."/>
            <person name="Abouelleil A."/>
            <person name="Alvarado L."/>
            <person name="Chapman S.B."/>
            <person name="Gainer-Dewar J."/>
            <person name="Goldberg J."/>
            <person name="Griggs A."/>
            <person name="Gujja S."/>
            <person name="Hansen M."/>
            <person name="Howarth C."/>
            <person name="Imamovic A."/>
            <person name="Ireland A."/>
            <person name="Larimer J."/>
            <person name="McCowan C."/>
            <person name="Murphy C."/>
            <person name="Pearson M."/>
            <person name="Poon T.W."/>
            <person name="Priest M."/>
            <person name="Roberts A."/>
            <person name="Saif S."/>
            <person name="Shea T."/>
            <person name="Sykes S."/>
            <person name="Wortman J."/>
            <person name="Nusbaum C."/>
            <person name="Birren B."/>
        </authorList>
    </citation>
    <scope>NUCLEOTIDE SEQUENCE [LARGE SCALE GENOMIC DNA]</scope>
    <source>
        <strain evidence="1">CJ02B3</strain>
    </source>
</reference>
<dbReference type="VEuPathDB" id="FungiDB:PPTG_12340"/>
<dbReference type="EMBL" id="KI686447">
    <property type="protein sequence ID" value="ETK86116.1"/>
    <property type="molecule type" value="Genomic_DNA"/>
</dbReference>
<sequence>MTYARTEGDYKANRDEFKAVACRDGVSTLWEYFVENWDSCADMWVMLHRVDLPHFNNHTNNRDESLFGKIKQNVKSHVSMHSSLEVLLAIQRRMEEEYRAHVEMPGTLRDTSYSEEMNIVLGMTTRWVASAIEGENKVAVAKEYQDRYTLKTMGYR</sequence>